<dbReference type="EMBL" id="MT418680">
    <property type="protein sequence ID" value="QKF93968.1"/>
    <property type="molecule type" value="Genomic_DNA"/>
</dbReference>
<dbReference type="Proteomes" id="UP001162001">
    <property type="component" value="Segment"/>
</dbReference>
<dbReference type="GO" id="GO:0004590">
    <property type="term" value="F:orotidine-5'-phosphate decarboxylase activity"/>
    <property type="evidence" value="ECO:0007669"/>
    <property type="project" value="UniProtKB-EC"/>
</dbReference>
<keyword evidence="9" id="KW-0808">Transferase</keyword>
<evidence type="ECO:0000256" key="8">
    <source>
        <dbReference type="ARBA" id="ARBA00022676"/>
    </source>
</evidence>
<dbReference type="Gene3D" id="3.40.50.2020">
    <property type="match status" value="1"/>
</dbReference>
<comment type="pathway">
    <text evidence="1">Pyrimidine metabolism; UMP biosynthesis via de novo pathway; UMP from orotate: step 2/2.</text>
</comment>
<accession>A0A7D3UPI9</accession>
<keyword evidence="16" id="KW-1185">Reference proteome</keyword>
<dbReference type="GO" id="GO:0006207">
    <property type="term" value="P:'de novo' pyrimidine nucleobase biosynthetic process"/>
    <property type="evidence" value="ECO:0007669"/>
    <property type="project" value="InterPro"/>
</dbReference>
<organism evidence="15 16">
    <name type="scientific">Fadolivirus FV1/VV64</name>
    <dbReference type="NCBI Taxonomy" id="3070911"/>
    <lineage>
        <taxon>Viruses</taxon>
        <taxon>Varidnaviria</taxon>
        <taxon>Bamfordvirae</taxon>
        <taxon>Nucleocytoviricota</taxon>
        <taxon>Megaviricetes</taxon>
        <taxon>Imitervirales</taxon>
        <taxon>Mimiviridae</taxon>
        <taxon>Klosneuvirinae</taxon>
        <taxon>Fadolivirus</taxon>
        <taxon>Fadolivirus algeromassiliense</taxon>
    </lineage>
</organism>
<dbReference type="PANTHER" id="PTHR19278:SF33">
    <property type="entry name" value="OROTATE PHOSPHORIBOSYLTRANSFERASE"/>
    <property type="match status" value="1"/>
</dbReference>
<dbReference type="SMART" id="SM00934">
    <property type="entry name" value="OMPdecase"/>
    <property type="match status" value="1"/>
</dbReference>
<evidence type="ECO:0000256" key="11">
    <source>
        <dbReference type="ARBA" id="ARBA00022975"/>
    </source>
</evidence>
<keyword evidence="12" id="KW-0456">Lyase</keyword>
<evidence type="ECO:0000256" key="3">
    <source>
        <dbReference type="ARBA" id="ARBA00006221"/>
    </source>
</evidence>
<dbReference type="HAMAP" id="MF_01208">
    <property type="entry name" value="PyrE"/>
    <property type="match status" value="1"/>
</dbReference>
<dbReference type="InterPro" id="IPR000836">
    <property type="entry name" value="PRTase_dom"/>
</dbReference>
<keyword evidence="11" id="KW-0665">Pyrimidine biosynthesis</keyword>
<evidence type="ECO:0000256" key="1">
    <source>
        <dbReference type="ARBA" id="ARBA00004861"/>
    </source>
</evidence>
<evidence type="ECO:0000256" key="10">
    <source>
        <dbReference type="ARBA" id="ARBA00022793"/>
    </source>
</evidence>
<evidence type="ECO:0000256" key="7">
    <source>
        <dbReference type="ARBA" id="ARBA00015047"/>
    </source>
</evidence>
<dbReference type="UniPathway" id="UPA00070">
    <property type="reaction ID" value="UER00119"/>
</dbReference>
<evidence type="ECO:0000256" key="13">
    <source>
        <dbReference type="ARBA" id="ARBA00023268"/>
    </source>
</evidence>
<name>A0A7D3UPI9_9VIRU</name>
<keyword evidence="10" id="KW-0210">Decarboxylase</keyword>
<evidence type="ECO:0000313" key="15">
    <source>
        <dbReference type="EMBL" id="QKF93968.1"/>
    </source>
</evidence>
<comment type="similarity">
    <text evidence="4">In the C-terminal section; belongs to the OMP decarboxylase family.</text>
</comment>
<gene>
    <name evidence="15" type="ORF">Fadolivirus_1_510</name>
</gene>
<keyword evidence="8" id="KW-0328">Glycosyltransferase</keyword>
<evidence type="ECO:0000256" key="6">
    <source>
        <dbReference type="ARBA" id="ARBA00012321"/>
    </source>
</evidence>
<comment type="similarity">
    <text evidence="3">In the N-terminal section; belongs to the purine/pyrimidine phosphoribosyltransferase family.</text>
</comment>
<dbReference type="InterPro" id="IPR029057">
    <property type="entry name" value="PRTase-like"/>
</dbReference>
<dbReference type="Pfam" id="PF00156">
    <property type="entry name" value="Pribosyltran"/>
    <property type="match status" value="1"/>
</dbReference>
<dbReference type="NCBIfam" id="TIGR00336">
    <property type="entry name" value="pyrE"/>
    <property type="match status" value="1"/>
</dbReference>
<dbReference type="InterPro" id="IPR013785">
    <property type="entry name" value="Aldolase_TIM"/>
</dbReference>
<dbReference type="InterPro" id="IPR014732">
    <property type="entry name" value="OMPdecase"/>
</dbReference>
<dbReference type="EC" id="4.1.1.23" evidence="6"/>
<evidence type="ECO:0000313" key="16">
    <source>
        <dbReference type="Proteomes" id="UP001162001"/>
    </source>
</evidence>
<evidence type="ECO:0000256" key="9">
    <source>
        <dbReference type="ARBA" id="ARBA00022679"/>
    </source>
</evidence>
<dbReference type="InterPro" id="IPR001754">
    <property type="entry name" value="OMPdeCOase_dom"/>
</dbReference>
<dbReference type="GO" id="GO:0004588">
    <property type="term" value="F:orotate phosphoribosyltransferase activity"/>
    <property type="evidence" value="ECO:0007669"/>
    <property type="project" value="UniProtKB-EC"/>
</dbReference>
<sequence>MDTIQQLKAVNLIKTGDFILKSGQKSNLYFDFKGLNSYPKLISTISYELSKLITGTNVCIAGVPLGGISYAVIVSQIKNLPMILIREEKKNYGTCQQIEGDTFGKELILIEDVITTGSSVINTLKILESNQIKVKQILCILDREAGGVETLTDMGYRISSLFTMSQIVNHKELPYNITIKNPITQKLMDIIKLKQTNLIASLDITDEYTLLTKLGLIGDHICAVKIHYDILDSISPSFVTHLNLLKQKHNFLVIEDRKFADIPFISIQQLKFIKLFADMVTVHGVCGEKLIEEIDKTNIGILLIHQLSIENNLIDNMYSNKVKDMSNKFNNIVGFISQEKVLNDYLTFTPGINLTVQTDNKGQIYRNMDKCDSDIFIVGRGIYESDDIVNTAKTYQTLCYNKWKY</sequence>
<reference evidence="15 16" key="1">
    <citation type="submission" date="2020-04" db="EMBL/GenBank/DDBJ databases">
        <title>Advantages and limits of metagenomic assembly and binning of a giant virus.</title>
        <authorList>
            <person name="Schulz F."/>
            <person name="Andreani J."/>
            <person name="Francis R."/>
            <person name="Boudjemaa H."/>
            <person name="Bou Khalil J.Y."/>
            <person name="Lee J."/>
            <person name="La Scola B."/>
            <person name="Woyke T."/>
        </authorList>
    </citation>
    <scope>NUCLEOTIDE SEQUENCE [LARGE SCALE GENOMIC DNA]</scope>
    <source>
        <strain evidence="15 16">FV1/VV64</strain>
    </source>
</reference>
<keyword evidence="13" id="KW-0511">Multifunctional enzyme</keyword>
<dbReference type="InterPro" id="IPR004467">
    <property type="entry name" value="Or_phspho_trans_dom"/>
</dbReference>
<dbReference type="Pfam" id="PF00215">
    <property type="entry name" value="OMPdecase"/>
    <property type="match status" value="1"/>
</dbReference>
<dbReference type="EC" id="2.4.2.10" evidence="5"/>
<dbReference type="SUPFAM" id="SSF51366">
    <property type="entry name" value="Ribulose-phoshate binding barrel"/>
    <property type="match status" value="1"/>
</dbReference>
<dbReference type="SUPFAM" id="SSF53271">
    <property type="entry name" value="PRTase-like"/>
    <property type="match status" value="1"/>
</dbReference>
<protein>
    <recommendedName>
        <fullName evidence="7">Uridine 5'-monophosphate synthase</fullName>
        <ecNumber evidence="5">2.4.2.10</ecNumber>
        <ecNumber evidence="6">4.1.1.23</ecNumber>
    </recommendedName>
</protein>
<dbReference type="NCBIfam" id="TIGR01740">
    <property type="entry name" value="pyrF"/>
    <property type="match status" value="1"/>
</dbReference>
<evidence type="ECO:0000256" key="5">
    <source>
        <dbReference type="ARBA" id="ARBA00011971"/>
    </source>
</evidence>
<dbReference type="GO" id="GO:0044205">
    <property type="term" value="P:'de novo' UMP biosynthetic process"/>
    <property type="evidence" value="ECO:0007669"/>
    <property type="project" value="UniProtKB-UniPathway"/>
</dbReference>
<evidence type="ECO:0000256" key="12">
    <source>
        <dbReference type="ARBA" id="ARBA00023239"/>
    </source>
</evidence>
<dbReference type="InterPro" id="IPR023031">
    <property type="entry name" value="OPRT"/>
</dbReference>
<dbReference type="CDD" id="cd06223">
    <property type="entry name" value="PRTases_typeI"/>
    <property type="match status" value="1"/>
</dbReference>
<comment type="pathway">
    <text evidence="2">Pyrimidine metabolism; UMP biosynthesis via de novo pathway; UMP from orotate: step 1/2.</text>
</comment>
<feature type="domain" description="Orotidine 5'-phosphate decarboxylase" evidence="14">
    <location>
        <begin position="197"/>
        <end position="395"/>
    </location>
</feature>
<dbReference type="PANTHER" id="PTHR19278">
    <property type="entry name" value="OROTATE PHOSPHORIBOSYLTRANSFERASE"/>
    <property type="match status" value="1"/>
</dbReference>
<evidence type="ECO:0000259" key="14">
    <source>
        <dbReference type="SMART" id="SM00934"/>
    </source>
</evidence>
<evidence type="ECO:0000256" key="4">
    <source>
        <dbReference type="ARBA" id="ARBA00009769"/>
    </source>
</evidence>
<proteinExistence type="inferred from homology"/>
<evidence type="ECO:0000256" key="2">
    <source>
        <dbReference type="ARBA" id="ARBA00004889"/>
    </source>
</evidence>
<dbReference type="Gene3D" id="3.20.20.70">
    <property type="entry name" value="Aldolase class I"/>
    <property type="match status" value="1"/>
</dbReference>
<dbReference type="InterPro" id="IPR011060">
    <property type="entry name" value="RibuloseP-bd_barrel"/>
</dbReference>